<name>A0A2S0WD20_9CORY</name>
<dbReference type="EMBL" id="CP026948">
    <property type="protein sequence ID" value="AWB83572.1"/>
    <property type="molecule type" value="Genomic_DNA"/>
</dbReference>
<proteinExistence type="predicted"/>
<reference evidence="3" key="1">
    <citation type="submission" date="2018-01" db="EMBL/GenBank/DDBJ databases">
        <authorList>
            <person name="Li J."/>
        </authorList>
    </citation>
    <scope>NUCLEOTIDE SEQUENCE [LARGE SCALE GENOMIC DNA]</scope>
    <source>
        <strain evidence="3">2184</strain>
    </source>
</reference>
<evidence type="ECO:0000256" key="1">
    <source>
        <dbReference type="SAM" id="MobiDB-lite"/>
    </source>
</evidence>
<dbReference type="RefSeq" id="WP_108403562.1">
    <property type="nucleotide sequence ID" value="NZ_CP026948.1"/>
</dbReference>
<dbReference type="AlphaFoldDB" id="A0A2S0WD20"/>
<organism evidence="2 3">
    <name type="scientific">Corynebacterium liangguodongii</name>
    <dbReference type="NCBI Taxonomy" id="2079535"/>
    <lineage>
        <taxon>Bacteria</taxon>
        <taxon>Bacillati</taxon>
        <taxon>Actinomycetota</taxon>
        <taxon>Actinomycetes</taxon>
        <taxon>Mycobacteriales</taxon>
        <taxon>Corynebacteriaceae</taxon>
        <taxon>Corynebacterium</taxon>
    </lineage>
</organism>
<sequence>MTGCSCWPTAAFVEASPAARTEVLGKAVPAPGSEGIYHYIAAGTADDHAWSTLKYKQDFIQQIYQGTQAANSLDVDDDKSNVLARNKSLATGNPEFEREIVLAREVSELQSKKTEHTAQTESAEFYIATAAKQYGPVGATTESASPPPMGNSSSNTIGRQPSHDTSAQTRQRRQEKSSASGVPRQNIRKYR</sequence>
<feature type="compositionally biased region" description="Polar residues" evidence="1">
    <location>
        <begin position="140"/>
        <end position="169"/>
    </location>
</feature>
<evidence type="ECO:0000313" key="2">
    <source>
        <dbReference type="EMBL" id="AWB83572.1"/>
    </source>
</evidence>
<keyword evidence="3" id="KW-1185">Reference proteome</keyword>
<dbReference type="KEGG" id="clia:C3E79_02940"/>
<gene>
    <name evidence="2" type="ORF">C3E79_02940</name>
</gene>
<feature type="region of interest" description="Disordered" evidence="1">
    <location>
        <begin position="137"/>
        <end position="191"/>
    </location>
</feature>
<accession>A0A2S0WD20</accession>
<dbReference type="Proteomes" id="UP000244754">
    <property type="component" value="Chromosome"/>
</dbReference>
<evidence type="ECO:0000313" key="3">
    <source>
        <dbReference type="Proteomes" id="UP000244754"/>
    </source>
</evidence>
<protein>
    <submittedName>
        <fullName evidence="2">Uncharacterized protein</fullName>
    </submittedName>
</protein>